<sequence>MRHRPLARRIGRIAAVLFLAAMVIPPIGGAGGPLGEVQVEGPLVSNIWL</sequence>
<keyword evidence="2" id="KW-1185">Reference proteome</keyword>
<evidence type="ECO:0000313" key="2">
    <source>
        <dbReference type="Proteomes" id="UP001174050"/>
    </source>
</evidence>
<reference evidence="1" key="1">
    <citation type="submission" date="2023-06" db="EMBL/GenBank/DDBJ databases">
        <title>WGS-Sequencing of Streptomyces ficellus isolate 21 collected from sand in Gara Djebilet Iron Mine in Algeria.</title>
        <authorList>
            <person name="Zegers G.P."/>
            <person name="Gomez A."/>
            <person name="Gueddou A."/>
            <person name="Zahara A.F."/>
            <person name="Worth M."/>
            <person name="Sevigny J.L."/>
            <person name="Tisa L."/>
        </authorList>
    </citation>
    <scope>NUCLEOTIDE SEQUENCE</scope>
    <source>
        <strain evidence="1">AS11</strain>
    </source>
</reference>
<gene>
    <name evidence="1" type="ORF">QWM81_19775</name>
</gene>
<proteinExistence type="predicted"/>
<comment type="caution">
    <text evidence="1">The sequence shown here is derived from an EMBL/GenBank/DDBJ whole genome shotgun (WGS) entry which is preliminary data.</text>
</comment>
<dbReference type="Proteomes" id="UP001174050">
    <property type="component" value="Unassembled WGS sequence"/>
</dbReference>
<organism evidence="1 2">
    <name type="scientific">Streptomyces ficellus</name>
    <dbReference type="NCBI Taxonomy" id="1977088"/>
    <lineage>
        <taxon>Bacteria</taxon>
        <taxon>Bacillati</taxon>
        <taxon>Actinomycetota</taxon>
        <taxon>Actinomycetes</taxon>
        <taxon>Kitasatosporales</taxon>
        <taxon>Streptomycetaceae</taxon>
        <taxon>Streptomyces</taxon>
    </lineage>
</organism>
<evidence type="ECO:0008006" key="3">
    <source>
        <dbReference type="Google" id="ProtNLM"/>
    </source>
</evidence>
<accession>A0ABT7Z9Z6</accession>
<protein>
    <recommendedName>
        <fullName evidence="3">Serine protease</fullName>
    </recommendedName>
</protein>
<dbReference type="RefSeq" id="WP_290113459.1">
    <property type="nucleotide sequence ID" value="NZ_JAUEPL010000030.1"/>
</dbReference>
<dbReference type="EMBL" id="JAUEPL010000030">
    <property type="protein sequence ID" value="MDN3296260.1"/>
    <property type="molecule type" value="Genomic_DNA"/>
</dbReference>
<evidence type="ECO:0000313" key="1">
    <source>
        <dbReference type="EMBL" id="MDN3296260.1"/>
    </source>
</evidence>
<name>A0ABT7Z9Z6_9ACTN</name>